<evidence type="ECO:0000256" key="2">
    <source>
        <dbReference type="ARBA" id="ARBA00005080"/>
    </source>
</evidence>
<sequence>MNEHYARIIEAIGEDPQRPGLKDTPKRAAKAMQYLTRGYQQTVEEIVNDALFPSDCSEMVLVKDIELYSLCEHHLLPFIGKAHVAYIPDGKVVGLSKVARIVDMFARRLQIQEQLTVEIAETLQRVTNAAGVGVIIEAKHMCMMMRGVEKQNSVMKTSAMLGTFRSNQATRNEFLSLISQ</sequence>
<feature type="binding site" evidence="6">
    <location>
        <position position="142"/>
    </location>
    <ligand>
        <name>Zn(2+)</name>
        <dbReference type="ChEBI" id="CHEBI:29105"/>
    </ligand>
</feature>
<feature type="binding site" evidence="6">
    <location>
        <position position="71"/>
    </location>
    <ligand>
        <name>Zn(2+)</name>
        <dbReference type="ChEBI" id="CHEBI:29105"/>
    </ligand>
</feature>
<evidence type="ECO:0000313" key="9">
    <source>
        <dbReference type="Proteomes" id="UP000198658"/>
    </source>
</evidence>
<gene>
    <name evidence="6" type="primary">folE</name>
    <name evidence="8" type="ORF">SAMN05216562_1125</name>
</gene>
<dbReference type="FunFam" id="3.30.1130.10:FF:000001">
    <property type="entry name" value="GTP cyclohydrolase 1"/>
    <property type="match status" value="1"/>
</dbReference>
<evidence type="ECO:0000313" key="8">
    <source>
        <dbReference type="EMBL" id="SDZ90537.1"/>
    </source>
</evidence>
<dbReference type="HAMAP" id="MF_00223">
    <property type="entry name" value="FolE"/>
    <property type="match status" value="1"/>
</dbReference>
<evidence type="ECO:0000256" key="3">
    <source>
        <dbReference type="ARBA" id="ARBA00008085"/>
    </source>
</evidence>
<dbReference type="GO" id="GO:0046654">
    <property type="term" value="P:tetrahydrofolate biosynthetic process"/>
    <property type="evidence" value="ECO:0007669"/>
    <property type="project" value="UniProtKB-UniRule"/>
</dbReference>
<dbReference type="InterPro" id="IPR020602">
    <property type="entry name" value="GTP_CycHdrlase_I_dom"/>
</dbReference>
<dbReference type="PANTHER" id="PTHR11109">
    <property type="entry name" value="GTP CYCLOHYDROLASE I"/>
    <property type="match status" value="1"/>
</dbReference>
<dbReference type="PROSITE" id="PS00859">
    <property type="entry name" value="GTP_CYCLOHYDROL_1_1"/>
    <property type="match status" value="1"/>
</dbReference>
<feature type="domain" description="GTP cyclohydrolase I" evidence="7">
    <location>
        <begin position="2"/>
        <end position="178"/>
    </location>
</feature>
<organism evidence="8 9">
    <name type="scientific">Microbulbifer marinus</name>
    <dbReference type="NCBI Taxonomy" id="658218"/>
    <lineage>
        <taxon>Bacteria</taxon>
        <taxon>Pseudomonadati</taxon>
        <taxon>Pseudomonadota</taxon>
        <taxon>Gammaproteobacteria</taxon>
        <taxon>Cellvibrionales</taxon>
        <taxon>Microbulbiferaceae</taxon>
        <taxon>Microbulbifer</taxon>
    </lineage>
</organism>
<dbReference type="GO" id="GO:0006730">
    <property type="term" value="P:one-carbon metabolic process"/>
    <property type="evidence" value="ECO:0007669"/>
    <property type="project" value="UniProtKB-UniRule"/>
</dbReference>
<dbReference type="GO" id="GO:0005525">
    <property type="term" value="F:GTP binding"/>
    <property type="evidence" value="ECO:0007669"/>
    <property type="project" value="UniProtKB-KW"/>
</dbReference>
<dbReference type="GO" id="GO:0008270">
    <property type="term" value="F:zinc ion binding"/>
    <property type="evidence" value="ECO:0007669"/>
    <property type="project" value="UniProtKB-UniRule"/>
</dbReference>
<name>A0A1H3WTP3_9GAMM</name>
<evidence type="ECO:0000259" key="7">
    <source>
        <dbReference type="Pfam" id="PF01227"/>
    </source>
</evidence>
<dbReference type="PANTHER" id="PTHR11109:SF7">
    <property type="entry name" value="GTP CYCLOHYDROLASE 1"/>
    <property type="match status" value="1"/>
</dbReference>
<accession>A0A1H3WTP3</accession>
<keyword evidence="9" id="KW-1185">Reference proteome</keyword>
<evidence type="ECO:0000256" key="6">
    <source>
        <dbReference type="HAMAP-Rule" id="MF_00223"/>
    </source>
</evidence>
<dbReference type="Gene3D" id="1.10.286.10">
    <property type="match status" value="1"/>
</dbReference>
<dbReference type="SUPFAM" id="SSF55620">
    <property type="entry name" value="Tetrahydrobiopterin biosynthesis enzymes-like"/>
    <property type="match status" value="1"/>
</dbReference>
<evidence type="ECO:0000256" key="5">
    <source>
        <dbReference type="ARBA" id="ARBA00022801"/>
    </source>
</evidence>
<dbReference type="EMBL" id="FNQO01000001">
    <property type="protein sequence ID" value="SDZ90537.1"/>
    <property type="molecule type" value="Genomic_DNA"/>
</dbReference>
<keyword evidence="6" id="KW-0862">Zinc</keyword>
<dbReference type="InterPro" id="IPR043134">
    <property type="entry name" value="GTP-CH-I_N"/>
</dbReference>
<reference evidence="9" key="1">
    <citation type="submission" date="2016-10" db="EMBL/GenBank/DDBJ databases">
        <authorList>
            <person name="Varghese N."/>
            <person name="Submissions S."/>
        </authorList>
    </citation>
    <scope>NUCLEOTIDE SEQUENCE [LARGE SCALE GENOMIC DNA]</scope>
    <source>
        <strain evidence="9">CGMCC 1.10657</strain>
    </source>
</reference>
<keyword evidence="4 6" id="KW-0554">One-carbon metabolism</keyword>
<protein>
    <recommendedName>
        <fullName evidence="6">GTP cyclohydrolase 1</fullName>
        <ecNumber evidence="6">3.5.4.16</ecNumber>
    </recommendedName>
    <alternativeName>
        <fullName evidence="6">GTP cyclohydrolase I</fullName>
        <shortName evidence="6">GTP-CH-I</shortName>
    </alternativeName>
</protein>
<evidence type="ECO:0000256" key="1">
    <source>
        <dbReference type="ARBA" id="ARBA00001052"/>
    </source>
</evidence>
<dbReference type="EC" id="3.5.4.16" evidence="6"/>
<comment type="similarity">
    <text evidence="3 6">Belongs to the GTP cyclohydrolase I family.</text>
</comment>
<dbReference type="Proteomes" id="UP000198658">
    <property type="component" value="Unassembled WGS sequence"/>
</dbReference>
<proteinExistence type="inferred from homology"/>
<comment type="catalytic activity">
    <reaction evidence="1 6">
        <text>GTP + H2O = 7,8-dihydroneopterin 3'-triphosphate + formate + H(+)</text>
        <dbReference type="Rhea" id="RHEA:17473"/>
        <dbReference type="ChEBI" id="CHEBI:15377"/>
        <dbReference type="ChEBI" id="CHEBI:15378"/>
        <dbReference type="ChEBI" id="CHEBI:15740"/>
        <dbReference type="ChEBI" id="CHEBI:37565"/>
        <dbReference type="ChEBI" id="CHEBI:58462"/>
        <dbReference type="EC" id="3.5.4.16"/>
    </reaction>
</comment>
<dbReference type="AlphaFoldDB" id="A0A1H3WTP3"/>
<feature type="binding site" evidence="6">
    <location>
        <position position="74"/>
    </location>
    <ligand>
        <name>Zn(2+)</name>
        <dbReference type="ChEBI" id="CHEBI:29105"/>
    </ligand>
</feature>
<dbReference type="GO" id="GO:0003934">
    <property type="term" value="F:GTP cyclohydrolase I activity"/>
    <property type="evidence" value="ECO:0007669"/>
    <property type="project" value="UniProtKB-UniRule"/>
</dbReference>
<dbReference type="NCBIfam" id="NF006825">
    <property type="entry name" value="PRK09347.1-2"/>
    <property type="match status" value="1"/>
</dbReference>
<keyword evidence="5 6" id="KW-0378">Hydrolase</keyword>
<comment type="subunit">
    <text evidence="6">Homopolymer.</text>
</comment>
<dbReference type="NCBIfam" id="TIGR00063">
    <property type="entry name" value="folE"/>
    <property type="match status" value="1"/>
</dbReference>
<keyword evidence="6" id="KW-0342">GTP-binding</keyword>
<comment type="pathway">
    <text evidence="2 6">Cofactor biosynthesis; 7,8-dihydroneopterin triphosphate biosynthesis; 7,8-dihydroneopterin triphosphate from GTP: step 1/1.</text>
</comment>
<dbReference type="InterPro" id="IPR001474">
    <property type="entry name" value="GTP_CycHdrlase_I"/>
</dbReference>
<dbReference type="InterPro" id="IPR018234">
    <property type="entry name" value="GTP_CycHdrlase_I_CS"/>
</dbReference>
<dbReference type="Gene3D" id="3.30.1130.10">
    <property type="match status" value="1"/>
</dbReference>
<dbReference type="Pfam" id="PF01227">
    <property type="entry name" value="GTP_cyclohydroI"/>
    <property type="match status" value="1"/>
</dbReference>
<keyword evidence="6" id="KW-0547">Nucleotide-binding</keyword>
<dbReference type="GO" id="GO:0006729">
    <property type="term" value="P:tetrahydrobiopterin biosynthetic process"/>
    <property type="evidence" value="ECO:0007669"/>
    <property type="project" value="TreeGrafter"/>
</dbReference>
<dbReference type="STRING" id="658218.SAMN05216562_1125"/>
<dbReference type="GO" id="GO:0005737">
    <property type="term" value="C:cytoplasm"/>
    <property type="evidence" value="ECO:0007669"/>
    <property type="project" value="TreeGrafter"/>
</dbReference>
<evidence type="ECO:0000256" key="4">
    <source>
        <dbReference type="ARBA" id="ARBA00022563"/>
    </source>
</evidence>
<keyword evidence="6" id="KW-0479">Metal-binding</keyword>
<dbReference type="NCBIfam" id="NF006826">
    <property type="entry name" value="PRK09347.1-3"/>
    <property type="match status" value="1"/>
</dbReference>
<dbReference type="InterPro" id="IPR043133">
    <property type="entry name" value="GTP-CH-I_C/QueF"/>
</dbReference>
<dbReference type="UniPathway" id="UPA00848">
    <property type="reaction ID" value="UER00151"/>
</dbReference>